<dbReference type="InterPro" id="IPR014917">
    <property type="entry name" value="DUF1800"/>
</dbReference>
<dbReference type="RefSeq" id="WP_209369676.1">
    <property type="nucleotide sequence ID" value="NZ_JAGIZA010000001.1"/>
</dbReference>
<dbReference type="AlphaFoldDB" id="A0A940MTX5"/>
<reference evidence="1" key="1">
    <citation type="submission" date="2021-03" db="EMBL/GenBank/DDBJ databases">
        <authorList>
            <person name="So Y."/>
        </authorList>
    </citation>
    <scope>NUCLEOTIDE SEQUENCE</scope>
    <source>
        <strain evidence="1">SG15</strain>
    </source>
</reference>
<sequence length="449" mass="48564">MPDPNVLPAVNRFGLGAAPGELARARPDPRGYVAAQIAAPPPPVVTETVPADTAAGLFLLTERRRILNERNALVKRGEADPGTPFIRPGDVAAQEMALLLSTAVDTRVPLVERLAIHWSDHFTTAGGFTGFLAGSMERQAIRPHMLGSFRDMLVAATLHPAMLFYLDNRSSVGPNSPFGRGSRRRGLNENLGREVLELHTLGVDGGYTQDDVIALAKILTGWTIDLDEPPKRPERVGFFPERHEPGPQILLGKTYAQEGPDQAIAALTDLARHPSTARHVTRRLVRHFVGEGVPALEARMAEVYRRTDGDLGAVTRALVSDGEAWGPPRKVRPPIELLLAASRLLGGLPPQPNPGRALKAMGQPFWDAPAPKGWPVENDAWAAPDAIKTRLDWASELATRLPPGTDARALLDAAFGPAASAETRRAVERAADGRQAITLLLLSPEFQRR</sequence>
<organism evidence="1 2">
    <name type="scientific">Roseomonas indoligenes</name>
    <dbReference type="NCBI Taxonomy" id="2820811"/>
    <lineage>
        <taxon>Bacteria</taxon>
        <taxon>Pseudomonadati</taxon>
        <taxon>Pseudomonadota</taxon>
        <taxon>Alphaproteobacteria</taxon>
        <taxon>Acetobacterales</taxon>
        <taxon>Roseomonadaceae</taxon>
        <taxon>Roseomonas</taxon>
    </lineage>
</organism>
<evidence type="ECO:0000313" key="1">
    <source>
        <dbReference type="EMBL" id="MBP0491192.1"/>
    </source>
</evidence>
<gene>
    <name evidence="1" type="ORF">J5Y10_00205</name>
</gene>
<comment type="caution">
    <text evidence="1">The sequence shown here is derived from an EMBL/GenBank/DDBJ whole genome shotgun (WGS) entry which is preliminary data.</text>
</comment>
<protein>
    <submittedName>
        <fullName evidence="1">DUF1800 domain-containing protein</fullName>
    </submittedName>
</protein>
<proteinExistence type="predicted"/>
<dbReference type="Pfam" id="PF08811">
    <property type="entry name" value="DUF1800"/>
    <property type="match status" value="1"/>
</dbReference>
<accession>A0A940MTX5</accession>
<evidence type="ECO:0000313" key="2">
    <source>
        <dbReference type="Proteomes" id="UP000677537"/>
    </source>
</evidence>
<name>A0A940MTX5_9PROT</name>
<keyword evidence="2" id="KW-1185">Reference proteome</keyword>
<dbReference type="Proteomes" id="UP000677537">
    <property type="component" value="Unassembled WGS sequence"/>
</dbReference>
<dbReference type="EMBL" id="JAGIZA010000001">
    <property type="protein sequence ID" value="MBP0491192.1"/>
    <property type="molecule type" value="Genomic_DNA"/>
</dbReference>